<dbReference type="InterPro" id="IPR001647">
    <property type="entry name" value="HTH_TetR"/>
</dbReference>
<dbReference type="Gene3D" id="1.10.357.10">
    <property type="entry name" value="Tetracycline Repressor, domain 2"/>
    <property type="match status" value="1"/>
</dbReference>
<evidence type="ECO:0000256" key="2">
    <source>
        <dbReference type="ARBA" id="ARBA00023125"/>
    </source>
</evidence>
<evidence type="ECO:0000256" key="3">
    <source>
        <dbReference type="ARBA" id="ARBA00023163"/>
    </source>
</evidence>
<dbReference type="AlphaFoldDB" id="A0A367PG35"/>
<dbReference type="InterPro" id="IPR009057">
    <property type="entry name" value="Homeodomain-like_sf"/>
</dbReference>
<proteinExistence type="predicted"/>
<organism evidence="7 8">
    <name type="scientific">Cupriavidus necator</name>
    <name type="common">Alcaligenes eutrophus</name>
    <name type="synonym">Ralstonia eutropha</name>
    <dbReference type="NCBI Taxonomy" id="106590"/>
    <lineage>
        <taxon>Bacteria</taxon>
        <taxon>Pseudomonadati</taxon>
        <taxon>Pseudomonadota</taxon>
        <taxon>Betaproteobacteria</taxon>
        <taxon>Burkholderiales</taxon>
        <taxon>Burkholderiaceae</taxon>
        <taxon>Cupriavidus</taxon>
    </lineage>
</organism>
<feature type="domain" description="HTH tetR-type" evidence="6">
    <location>
        <begin position="10"/>
        <end position="70"/>
    </location>
</feature>
<comment type="caution">
    <text evidence="7">The sequence shown here is derived from an EMBL/GenBank/DDBJ whole genome shotgun (WGS) entry which is preliminary data.</text>
</comment>
<dbReference type="InterPro" id="IPR050109">
    <property type="entry name" value="HTH-type_TetR-like_transc_reg"/>
</dbReference>
<keyword evidence="1" id="KW-0805">Transcription regulation</keyword>
<keyword evidence="3" id="KW-0804">Transcription</keyword>
<keyword evidence="2 4" id="KW-0238">DNA-binding</keyword>
<dbReference type="PANTHER" id="PTHR30055">
    <property type="entry name" value="HTH-TYPE TRANSCRIPTIONAL REGULATOR RUTR"/>
    <property type="match status" value="1"/>
</dbReference>
<dbReference type="EMBL" id="QDHA01000055">
    <property type="protein sequence ID" value="RCJ06177.1"/>
    <property type="molecule type" value="Genomic_DNA"/>
</dbReference>
<protein>
    <submittedName>
        <fullName evidence="7">TetR family transcriptional regulator</fullName>
    </submittedName>
</protein>
<dbReference type="GO" id="GO:0003700">
    <property type="term" value="F:DNA-binding transcription factor activity"/>
    <property type="evidence" value="ECO:0007669"/>
    <property type="project" value="TreeGrafter"/>
</dbReference>
<gene>
    <name evidence="7" type="ORF">DDK22_22585</name>
</gene>
<name>A0A367PG35_CUPNE</name>
<evidence type="ECO:0000256" key="4">
    <source>
        <dbReference type="PROSITE-ProRule" id="PRU00335"/>
    </source>
</evidence>
<dbReference type="PROSITE" id="PS50977">
    <property type="entry name" value="HTH_TETR_2"/>
    <property type="match status" value="1"/>
</dbReference>
<evidence type="ECO:0000256" key="1">
    <source>
        <dbReference type="ARBA" id="ARBA00023015"/>
    </source>
</evidence>
<evidence type="ECO:0000313" key="8">
    <source>
        <dbReference type="Proteomes" id="UP000253501"/>
    </source>
</evidence>
<evidence type="ECO:0000256" key="5">
    <source>
        <dbReference type="SAM" id="MobiDB-lite"/>
    </source>
</evidence>
<feature type="DNA-binding region" description="H-T-H motif" evidence="4">
    <location>
        <begin position="33"/>
        <end position="52"/>
    </location>
</feature>
<dbReference type="PRINTS" id="PR00455">
    <property type="entry name" value="HTHTETR"/>
</dbReference>
<dbReference type="SUPFAM" id="SSF46689">
    <property type="entry name" value="Homeodomain-like"/>
    <property type="match status" value="1"/>
</dbReference>
<evidence type="ECO:0000313" key="7">
    <source>
        <dbReference type="EMBL" id="RCJ06177.1"/>
    </source>
</evidence>
<dbReference type="Pfam" id="PF00440">
    <property type="entry name" value="TetR_N"/>
    <property type="match status" value="1"/>
</dbReference>
<reference evidence="7 8" key="1">
    <citation type="submission" date="2018-04" db="EMBL/GenBank/DDBJ databases">
        <title>Cupriavidus necator CR12 genome sequencing and assembly.</title>
        <authorList>
            <person name="Ben Fekih I."/>
            <person name="Mazhar H.S."/>
            <person name="Bello S.K."/>
            <person name="Rensing C."/>
        </authorList>
    </citation>
    <scope>NUCLEOTIDE SEQUENCE [LARGE SCALE GENOMIC DNA]</scope>
    <source>
        <strain evidence="7 8">CR12</strain>
    </source>
</reference>
<sequence length="217" mass="22676">MARHTREDAAVTRARILASALQLIRHRGLHCVTVDDVARAIGMTRGAVYGHFHSRAELLGALLSCAEADFTTRLAPLAQGRAGSGPGTLEQALAALLHGDDLARHVSLLAALLQHKCGDACELCPLRARVLAGVETLRATFAGLLPAPGLASLLVAHLWGLLSAHAMHLAPSGLSGCAAALARLYQGPDVPPHPTLSTLPSCRPDATFDPALLRDTP</sequence>
<dbReference type="PANTHER" id="PTHR30055:SF234">
    <property type="entry name" value="HTH-TYPE TRANSCRIPTIONAL REGULATOR BETI"/>
    <property type="match status" value="1"/>
</dbReference>
<evidence type="ECO:0000259" key="6">
    <source>
        <dbReference type="PROSITE" id="PS50977"/>
    </source>
</evidence>
<dbReference type="GO" id="GO:0000976">
    <property type="term" value="F:transcription cis-regulatory region binding"/>
    <property type="evidence" value="ECO:0007669"/>
    <property type="project" value="TreeGrafter"/>
</dbReference>
<dbReference type="RefSeq" id="WP_114133869.1">
    <property type="nucleotide sequence ID" value="NZ_CP068435.1"/>
</dbReference>
<feature type="region of interest" description="Disordered" evidence="5">
    <location>
        <begin position="195"/>
        <end position="217"/>
    </location>
</feature>
<dbReference type="Proteomes" id="UP000253501">
    <property type="component" value="Unassembled WGS sequence"/>
</dbReference>
<accession>A0A367PG35</accession>